<evidence type="ECO:0000256" key="2">
    <source>
        <dbReference type="ARBA" id="ARBA00001946"/>
    </source>
</evidence>
<evidence type="ECO:0000259" key="7">
    <source>
        <dbReference type="PROSITE" id="PS51462"/>
    </source>
</evidence>
<dbReference type="InterPro" id="IPR000086">
    <property type="entry name" value="NUDIX_hydrolase_dom"/>
</dbReference>
<feature type="non-terminal residue" evidence="8">
    <location>
        <position position="1"/>
    </location>
</feature>
<evidence type="ECO:0000256" key="6">
    <source>
        <dbReference type="ARBA" id="ARBA00023211"/>
    </source>
</evidence>
<keyword evidence="5" id="KW-0460">Magnesium</keyword>
<dbReference type="AlphaFoldDB" id="A0A381Q523"/>
<dbReference type="CDD" id="cd03426">
    <property type="entry name" value="NUDIX_CoAse_Nudt7"/>
    <property type="match status" value="1"/>
</dbReference>
<evidence type="ECO:0000256" key="4">
    <source>
        <dbReference type="ARBA" id="ARBA00022801"/>
    </source>
</evidence>
<comment type="cofactor">
    <cofactor evidence="1">
        <name>Mn(2+)</name>
        <dbReference type="ChEBI" id="CHEBI:29035"/>
    </cofactor>
</comment>
<gene>
    <name evidence="8" type="ORF">METZ01_LOCUS27299</name>
</gene>
<dbReference type="GO" id="GO:0010945">
    <property type="term" value="F:coenzyme A diphosphatase activity"/>
    <property type="evidence" value="ECO:0007669"/>
    <property type="project" value="InterPro"/>
</dbReference>
<comment type="cofactor">
    <cofactor evidence="2">
        <name>Mg(2+)</name>
        <dbReference type="ChEBI" id="CHEBI:18420"/>
    </cofactor>
</comment>
<evidence type="ECO:0000256" key="5">
    <source>
        <dbReference type="ARBA" id="ARBA00022842"/>
    </source>
</evidence>
<dbReference type="GO" id="GO:0046872">
    <property type="term" value="F:metal ion binding"/>
    <property type="evidence" value="ECO:0007669"/>
    <property type="project" value="UniProtKB-KW"/>
</dbReference>
<dbReference type="Pfam" id="PF00293">
    <property type="entry name" value="NUDIX"/>
    <property type="match status" value="1"/>
</dbReference>
<organism evidence="8">
    <name type="scientific">marine metagenome</name>
    <dbReference type="NCBI Taxonomy" id="408172"/>
    <lineage>
        <taxon>unclassified sequences</taxon>
        <taxon>metagenomes</taxon>
        <taxon>ecological metagenomes</taxon>
    </lineage>
</organism>
<dbReference type="PANTHER" id="PTHR12992:SF11">
    <property type="entry name" value="MITOCHONDRIAL COENZYME A DIPHOSPHATASE NUDT8"/>
    <property type="match status" value="1"/>
</dbReference>
<sequence>VSIQQNKPEFIRLLENNLKSELPGEKAHDIMRTGPKLPKAGEYLTKSPIPSAVLILLFPKRDTFNFILTLRSKKVETHKGQISLPGGVQEENESLAETALREANEEIGVLPEIVEIIGKLSTIYVPYSGFKIYPYVGWTKSIPNLKASAKEVEKIIFAPITELLNNDNQRKKSTVLRGIPVTMPYFNLNNEKVWGATSMILSEFKQLIS</sequence>
<dbReference type="InterPro" id="IPR020084">
    <property type="entry name" value="NUDIX_hydrolase_CS"/>
</dbReference>
<dbReference type="PROSITE" id="PS51462">
    <property type="entry name" value="NUDIX"/>
    <property type="match status" value="1"/>
</dbReference>
<dbReference type="InterPro" id="IPR015797">
    <property type="entry name" value="NUDIX_hydrolase-like_dom_sf"/>
</dbReference>
<keyword evidence="4" id="KW-0378">Hydrolase</keyword>
<name>A0A381Q523_9ZZZZ</name>
<dbReference type="PROSITE" id="PS00893">
    <property type="entry name" value="NUDIX_BOX"/>
    <property type="match status" value="1"/>
</dbReference>
<proteinExistence type="predicted"/>
<dbReference type="Gene3D" id="3.90.79.10">
    <property type="entry name" value="Nucleoside Triphosphate Pyrophosphohydrolase"/>
    <property type="match status" value="1"/>
</dbReference>
<feature type="domain" description="Nudix hydrolase" evidence="7">
    <location>
        <begin position="48"/>
        <end position="180"/>
    </location>
</feature>
<dbReference type="InterPro" id="IPR045121">
    <property type="entry name" value="CoAse"/>
</dbReference>
<dbReference type="EMBL" id="UINC01001211">
    <property type="protein sequence ID" value="SUZ74445.1"/>
    <property type="molecule type" value="Genomic_DNA"/>
</dbReference>
<keyword evidence="6" id="KW-0464">Manganese</keyword>
<evidence type="ECO:0000256" key="3">
    <source>
        <dbReference type="ARBA" id="ARBA00022723"/>
    </source>
</evidence>
<keyword evidence="3" id="KW-0479">Metal-binding</keyword>
<reference evidence="8" key="1">
    <citation type="submission" date="2018-05" db="EMBL/GenBank/DDBJ databases">
        <authorList>
            <person name="Lanie J.A."/>
            <person name="Ng W.-L."/>
            <person name="Kazmierczak K.M."/>
            <person name="Andrzejewski T.M."/>
            <person name="Davidsen T.M."/>
            <person name="Wayne K.J."/>
            <person name="Tettelin H."/>
            <person name="Glass J.I."/>
            <person name="Rusch D."/>
            <person name="Podicherti R."/>
            <person name="Tsui H.-C.T."/>
            <person name="Winkler M.E."/>
        </authorList>
    </citation>
    <scope>NUCLEOTIDE SEQUENCE</scope>
</reference>
<accession>A0A381Q523</accession>
<evidence type="ECO:0000313" key="8">
    <source>
        <dbReference type="EMBL" id="SUZ74445.1"/>
    </source>
</evidence>
<evidence type="ECO:0000256" key="1">
    <source>
        <dbReference type="ARBA" id="ARBA00001936"/>
    </source>
</evidence>
<dbReference type="PANTHER" id="PTHR12992">
    <property type="entry name" value="NUDIX HYDROLASE"/>
    <property type="match status" value="1"/>
</dbReference>
<protein>
    <recommendedName>
        <fullName evidence="7">Nudix hydrolase domain-containing protein</fullName>
    </recommendedName>
</protein>
<dbReference type="SUPFAM" id="SSF55811">
    <property type="entry name" value="Nudix"/>
    <property type="match status" value="1"/>
</dbReference>